<keyword evidence="15" id="KW-1185">Reference proteome</keyword>
<dbReference type="CDD" id="cd11377">
    <property type="entry name" value="Pro-peptidase_S53"/>
    <property type="match status" value="1"/>
</dbReference>
<dbReference type="GO" id="GO:0006508">
    <property type="term" value="P:proteolysis"/>
    <property type="evidence" value="ECO:0007669"/>
    <property type="project" value="UniProtKB-KW"/>
</dbReference>
<evidence type="ECO:0000256" key="12">
    <source>
        <dbReference type="SAM" id="SignalP"/>
    </source>
</evidence>
<feature type="binding site" evidence="11">
    <location>
        <position position="641"/>
    </location>
    <ligand>
        <name>Ca(2+)</name>
        <dbReference type="ChEBI" id="CHEBI:29108"/>
    </ligand>
</feature>
<keyword evidence="7 11" id="KW-0378">Hydrolase</keyword>
<dbReference type="GO" id="GO:0046872">
    <property type="term" value="F:metal ion binding"/>
    <property type="evidence" value="ECO:0007669"/>
    <property type="project" value="UniProtKB-UniRule"/>
</dbReference>
<keyword evidence="10" id="KW-0865">Zymogen</keyword>
<dbReference type="SUPFAM" id="SSF54897">
    <property type="entry name" value="Protease propeptides/inhibitors"/>
    <property type="match status" value="1"/>
</dbReference>
<evidence type="ECO:0000256" key="4">
    <source>
        <dbReference type="ARBA" id="ARBA00012462"/>
    </source>
</evidence>
<protein>
    <recommendedName>
        <fullName evidence="4">tripeptidyl-peptidase II</fullName>
        <ecNumber evidence="4">3.4.14.10</ecNumber>
    </recommendedName>
</protein>
<keyword evidence="12" id="KW-0732">Signal</keyword>
<dbReference type="Pfam" id="PF00082">
    <property type="entry name" value="Peptidase_S8"/>
    <property type="match status" value="1"/>
</dbReference>
<dbReference type="AlphaFoldDB" id="A0AA40C4J0"/>
<dbReference type="PROSITE" id="PS00138">
    <property type="entry name" value="SUBTILASE_SER"/>
    <property type="match status" value="1"/>
</dbReference>
<dbReference type="GO" id="GO:0004252">
    <property type="term" value="F:serine-type endopeptidase activity"/>
    <property type="evidence" value="ECO:0007669"/>
    <property type="project" value="UniProtKB-UniRule"/>
</dbReference>
<dbReference type="InterPro" id="IPR023828">
    <property type="entry name" value="Peptidase_S8_Ser-AS"/>
</dbReference>
<evidence type="ECO:0000256" key="7">
    <source>
        <dbReference type="ARBA" id="ARBA00022801"/>
    </source>
</evidence>
<dbReference type="SMART" id="SM00944">
    <property type="entry name" value="Pro-kuma_activ"/>
    <property type="match status" value="1"/>
</dbReference>
<dbReference type="InterPro" id="IPR050819">
    <property type="entry name" value="Tripeptidyl-peptidase_I"/>
</dbReference>
<feature type="active site" description="Charge relay system" evidence="11">
    <location>
        <position position="600"/>
    </location>
</feature>
<dbReference type="CDD" id="cd04056">
    <property type="entry name" value="Peptidases_S53"/>
    <property type="match status" value="1"/>
</dbReference>
<dbReference type="PANTHER" id="PTHR14218:SF19">
    <property type="entry name" value="SERINE PROTEASE AORO, PUTATIVE (AFU_ORTHOLOGUE AFUA_6G10250)-RELATED"/>
    <property type="match status" value="1"/>
</dbReference>
<evidence type="ECO:0000256" key="2">
    <source>
        <dbReference type="ARBA" id="ARBA00002451"/>
    </source>
</evidence>
<reference evidence="14" key="1">
    <citation type="submission" date="2023-06" db="EMBL/GenBank/DDBJ databases">
        <title>Genome-scale phylogeny and comparative genomics of the fungal order Sordariales.</title>
        <authorList>
            <consortium name="Lawrence Berkeley National Laboratory"/>
            <person name="Hensen N."/>
            <person name="Bonometti L."/>
            <person name="Westerberg I."/>
            <person name="Brannstrom I.O."/>
            <person name="Guillou S."/>
            <person name="Cros-Aarteil S."/>
            <person name="Calhoun S."/>
            <person name="Haridas S."/>
            <person name="Kuo A."/>
            <person name="Mondo S."/>
            <person name="Pangilinan J."/>
            <person name="Riley R."/>
            <person name="LaButti K."/>
            <person name="Andreopoulos B."/>
            <person name="Lipzen A."/>
            <person name="Chen C."/>
            <person name="Yanf M."/>
            <person name="Daum C."/>
            <person name="Ng V."/>
            <person name="Clum A."/>
            <person name="Steindorff A."/>
            <person name="Ohm R."/>
            <person name="Martin F."/>
            <person name="Silar P."/>
            <person name="Natvig D."/>
            <person name="Lalanne C."/>
            <person name="Gautier V."/>
            <person name="Ament-velasquez S.L."/>
            <person name="Kruys A."/>
            <person name="Hutchinson M.I."/>
            <person name="Powell A.J."/>
            <person name="Barry K."/>
            <person name="Miller A.N."/>
            <person name="Grigoriev I.V."/>
            <person name="Debuchy R."/>
            <person name="Gladieux P."/>
            <person name="Thoren M.H."/>
            <person name="Johannesson H."/>
        </authorList>
    </citation>
    <scope>NUCLEOTIDE SEQUENCE</scope>
    <source>
        <strain evidence="14">SMH3391-2</strain>
    </source>
</reference>
<evidence type="ECO:0000259" key="13">
    <source>
        <dbReference type="PROSITE" id="PS51695"/>
    </source>
</evidence>
<feature type="binding site" evidence="11">
    <location>
        <position position="642"/>
    </location>
    <ligand>
        <name>Ca(2+)</name>
        <dbReference type="ChEBI" id="CHEBI:29108"/>
    </ligand>
</feature>
<evidence type="ECO:0000313" key="15">
    <source>
        <dbReference type="Proteomes" id="UP001174934"/>
    </source>
</evidence>
<comment type="function">
    <text evidence="2">Secreted tripeptidyl-peptidase which degrades proteins at acidic pHs and is involved in virulence.</text>
</comment>
<evidence type="ECO:0000256" key="6">
    <source>
        <dbReference type="ARBA" id="ARBA00022723"/>
    </source>
</evidence>
<evidence type="ECO:0000256" key="9">
    <source>
        <dbReference type="ARBA" id="ARBA00022837"/>
    </source>
</evidence>
<feature type="binding site" evidence="11">
    <location>
        <position position="660"/>
    </location>
    <ligand>
        <name>Ca(2+)</name>
        <dbReference type="ChEBI" id="CHEBI:29108"/>
    </ligand>
</feature>
<evidence type="ECO:0000256" key="1">
    <source>
        <dbReference type="ARBA" id="ARBA00001910"/>
    </source>
</evidence>
<proteinExistence type="predicted"/>
<name>A0AA40C4J0_9PEZI</name>
<feature type="active site" description="Charge relay system" evidence="11">
    <location>
        <position position="324"/>
    </location>
</feature>
<organism evidence="14 15">
    <name type="scientific">Bombardia bombarda</name>
    <dbReference type="NCBI Taxonomy" id="252184"/>
    <lineage>
        <taxon>Eukaryota</taxon>
        <taxon>Fungi</taxon>
        <taxon>Dikarya</taxon>
        <taxon>Ascomycota</taxon>
        <taxon>Pezizomycotina</taxon>
        <taxon>Sordariomycetes</taxon>
        <taxon>Sordariomycetidae</taxon>
        <taxon>Sordariales</taxon>
        <taxon>Lasiosphaeriaceae</taxon>
        <taxon>Bombardia</taxon>
    </lineage>
</organism>
<dbReference type="PANTHER" id="PTHR14218">
    <property type="entry name" value="PROTEASE S8 TRIPEPTIDYL PEPTIDASE I CLN2"/>
    <property type="match status" value="1"/>
</dbReference>
<evidence type="ECO:0000313" key="14">
    <source>
        <dbReference type="EMBL" id="KAK0625146.1"/>
    </source>
</evidence>
<keyword evidence="5 11" id="KW-0645">Protease</keyword>
<dbReference type="Gene3D" id="3.40.50.200">
    <property type="entry name" value="Peptidase S8/S53 domain"/>
    <property type="match status" value="1"/>
</dbReference>
<comment type="catalytic activity">
    <reaction evidence="1">
        <text>Release of an N-terminal tripeptide from a polypeptide.</text>
        <dbReference type="EC" id="3.4.14.10"/>
    </reaction>
</comment>
<sequence length="668" mass="72264">MLLLRLAATVASGLVLGAVANPIAGHERLQVAKREVPATHILHERGLPSWSKSWEKKERVPSTAVLPMRIGLKQSNLDAGHDMLMDISDPASPNFGNHLSSQEVISMFAPPEDSVQIVTDWVVASGIAAKRISQSSNKQWIQFDAAAAEVENLLFTDYYIFEHIATGTKNVACDEYHIPQNIQEHIDYITPGIRLRVDPAKARKLKRDPVEKRGVRASHLLVPIANPALPTLPPLNSTACNKYVTPDCIRAQYDVPEGSTATPGNELGVFESLNDHYSKEDLDAYWSNVYPKIPNGTYPIEKLIDGAIGAAQTADEVGPESNLDFQSAWPLIWPQKAVLFQTDDQYIEINQTELNTPFLGFWNTFFDALDGSYCTYSAFGETGNCKKAECLDPIYPDNNPGGYTGKLQCGVYKPTNVISISYGGGEADLPFYYTKRQCSEILKLGLQGITVVISSGDSGVGSYEGDGGYANGCAGKDGKVFYPATEASCPYVLAVGSTVFQGNVTKNSPKLQEVATTRFASGGGFSNIFDTPLYQVGAVASYFSKVKLDFTGYFNPGQNFSSVGRGVFRIGGRGYPDVAAVGDNYVVRTNGAWRTIGGTSLSAPVWAAMLTLVNEERIKLGKRTIGFVNPILYAHPEIFNDVTVGSNPACDSTGFLAAPGWDPVSGLG</sequence>
<feature type="chain" id="PRO_5041454608" description="tripeptidyl-peptidase II" evidence="12">
    <location>
        <begin position="21"/>
        <end position="668"/>
    </location>
</feature>
<keyword evidence="9 11" id="KW-0106">Calcium</keyword>
<dbReference type="InterPro" id="IPR036852">
    <property type="entry name" value="Peptidase_S8/S53_dom_sf"/>
</dbReference>
<evidence type="ECO:0000256" key="11">
    <source>
        <dbReference type="PROSITE-ProRule" id="PRU01032"/>
    </source>
</evidence>
<dbReference type="Pfam" id="PF09286">
    <property type="entry name" value="Pro-kuma_activ"/>
    <property type="match status" value="1"/>
</dbReference>
<evidence type="ECO:0000256" key="8">
    <source>
        <dbReference type="ARBA" id="ARBA00022825"/>
    </source>
</evidence>
<evidence type="ECO:0000256" key="3">
    <source>
        <dbReference type="ARBA" id="ARBA00004239"/>
    </source>
</evidence>
<dbReference type="EMBL" id="JAULSR010000003">
    <property type="protein sequence ID" value="KAK0625146.1"/>
    <property type="molecule type" value="Genomic_DNA"/>
</dbReference>
<dbReference type="GO" id="GO:0008240">
    <property type="term" value="F:tripeptidyl-peptidase activity"/>
    <property type="evidence" value="ECO:0007669"/>
    <property type="project" value="UniProtKB-EC"/>
</dbReference>
<dbReference type="PROSITE" id="PS51695">
    <property type="entry name" value="SEDOLISIN"/>
    <property type="match status" value="1"/>
</dbReference>
<comment type="cofactor">
    <cofactor evidence="11">
        <name>Ca(2+)</name>
        <dbReference type="ChEBI" id="CHEBI:29108"/>
    </cofactor>
    <text evidence="11">Binds 1 Ca(2+) ion per subunit.</text>
</comment>
<dbReference type="SUPFAM" id="SSF52743">
    <property type="entry name" value="Subtilisin-like"/>
    <property type="match status" value="1"/>
</dbReference>
<feature type="domain" description="Peptidase S53" evidence="13">
    <location>
        <begin position="243"/>
        <end position="668"/>
    </location>
</feature>
<feature type="signal peptide" evidence="12">
    <location>
        <begin position="1"/>
        <end position="20"/>
    </location>
</feature>
<dbReference type="EC" id="3.4.14.10" evidence="4"/>
<comment type="caution">
    <text evidence="14">The sequence shown here is derived from an EMBL/GenBank/DDBJ whole genome shotgun (WGS) entry which is preliminary data.</text>
</comment>
<keyword evidence="8 11" id="KW-0720">Serine protease</keyword>
<dbReference type="InterPro" id="IPR000209">
    <property type="entry name" value="Peptidase_S8/S53_dom"/>
</dbReference>
<gene>
    <name evidence="14" type="ORF">B0T17DRAFT_492833</name>
</gene>
<evidence type="ECO:0000256" key="10">
    <source>
        <dbReference type="ARBA" id="ARBA00023145"/>
    </source>
</evidence>
<feature type="binding site" evidence="11">
    <location>
        <position position="662"/>
    </location>
    <ligand>
        <name>Ca(2+)</name>
        <dbReference type="ChEBI" id="CHEBI:29108"/>
    </ligand>
</feature>
<keyword evidence="6 11" id="KW-0479">Metal-binding</keyword>
<accession>A0AA40C4J0</accession>
<feature type="active site" description="Charge relay system" evidence="11">
    <location>
        <position position="320"/>
    </location>
</feature>
<dbReference type="InterPro" id="IPR015366">
    <property type="entry name" value="S53_propep"/>
</dbReference>
<evidence type="ECO:0000256" key="5">
    <source>
        <dbReference type="ARBA" id="ARBA00022670"/>
    </source>
</evidence>
<comment type="subcellular location">
    <subcellularLocation>
        <location evidence="3">Secreted</location>
        <location evidence="3">Extracellular space</location>
    </subcellularLocation>
</comment>
<dbReference type="GO" id="GO:0005576">
    <property type="term" value="C:extracellular region"/>
    <property type="evidence" value="ECO:0007669"/>
    <property type="project" value="UniProtKB-SubCell"/>
</dbReference>
<dbReference type="InterPro" id="IPR030400">
    <property type="entry name" value="Sedolisin_dom"/>
</dbReference>
<dbReference type="Proteomes" id="UP001174934">
    <property type="component" value="Unassembled WGS sequence"/>
</dbReference>